<sequence>MSALDLESHGHMVHYMLSPPFPRQFSAGAYAMELLGRQGDVDGVRAVLAYCMAAPIAQELAAYVYAITGRALPLILFDGEPARAPAVQEQYEMALHKLREFLSVDEAGWTPTSMFDEVAVRERPEAVLRSMHAGLLGVGEQAATYSPGDAAATMADAEAIADFYLDWLGHLVAAHNTSWPAWGGPAYQIVSRGHEHASEWPGATRTLTVAIDASRNDLLRHASTAEAVLSILVKEAEHAA</sequence>
<dbReference type="AlphaFoldDB" id="A0A3M9JWN8"/>
<proteinExistence type="predicted"/>
<accession>A0A3M9JWN8</accession>
<dbReference type="Proteomes" id="UP000253958">
    <property type="component" value="Chromosome"/>
</dbReference>
<evidence type="ECO:0000313" key="1">
    <source>
        <dbReference type="EMBL" id="AXH91495.1"/>
    </source>
</evidence>
<protein>
    <submittedName>
        <fullName evidence="1">Uncharacterized protein</fullName>
    </submittedName>
</protein>
<gene>
    <name evidence="1" type="ORF">DVH21_17055</name>
</gene>
<reference evidence="1 2" key="2">
    <citation type="submission" date="2018-08" db="EMBL/GenBank/DDBJ databases">
        <title>Streptomyces kandeliansis sp. nov., an endophytic bacterium isolated from mangrove plant.</title>
        <authorList>
            <person name="Wang R."/>
        </authorList>
    </citation>
    <scope>NUCLEOTIDE SEQUENCE [LARGE SCALE GENOMIC DNA]</scope>
    <source>
        <strain evidence="2">H14(2018)</strain>
    </source>
</reference>
<reference evidence="1 2" key="1">
    <citation type="submission" date="2018-07" db="EMBL/GenBank/DDBJ databases">
        <authorList>
            <person name="Ye Y."/>
        </authorList>
    </citation>
    <scope>NUCLEOTIDE SEQUENCE [LARGE SCALE GENOMIC DNA]</scope>
    <source>
        <strain evidence="2">H14(2018)</strain>
    </source>
</reference>
<dbReference type="EMBL" id="CP031263">
    <property type="protein sequence ID" value="AXH91495.1"/>
    <property type="molecule type" value="Genomic_DNA"/>
</dbReference>
<organism evidence="1 2">
    <name type="scientific">Micromonospora aurantiaca</name>
    <name type="common">nom. illeg.</name>
    <dbReference type="NCBI Taxonomy" id="47850"/>
    <lineage>
        <taxon>Bacteria</taxon>
        <taxon>Bacillati</taxon>
        <taxon>Actinomycetota</taxon>
        <taxon>Actinomycetes</taxon>
        <taxon>Micromonosporales</taxon>
        <taxon>Micromonosporaceae</taxon>
        <taxon>Micromonospora</taxon>
    </lineage>
</organism>
<evidence type="ECO:0000313" key="2">
    <source>
        <dbReference type="Proteomes" id="UP000253958"/>
    </source>
</evidence>
<name>A0A3M9JWN8_9ACTN</name>
<dbReference type="RefSeq" id="WP_013285020.1">
    <property type="nucleotide sequence ID" value="NZ_CBDRJL010000080.1"/>
</dbReference>